<dbReference type="GO" id="GO:0005524">
    <property type="term" value="F:ATP binding"/>
    <property type="evidence" value="ECO:0007669"/>
    <property type="project" value="UniProtKB-KW"/>
</dbReference>
<keyword evidence="6" id="KW-1185">Reference proteome</keyword>
<evidence type="ECO:0000313" key="6">
    <source>
        <dbReference type="Proteomes" id="UP000284547"/>
    </source>
</evidence>
<organism evidence="5 6">
    <name type="scientific">Pseudotabrizicola alkalilacus</name>
    <dbReference type="NCBI Taxonomy" id="2305252"/>
    <lineage>
        <taxon>Bacteria</taxon>
        <taxon>Pseudomonadati</taxon>
        <taxon>Pseudomonadota</taxon>
        <taxon>Alphaproteobacteria</taxon>
        <taxon>Rhodobacterales</taxon>
        <taxon>Paracoccaceae</taxon>
        <taxon>Pseudotabrizicola</taxon>
    </lineage>
</organism>
<reference evidence="5 6" key="1">
    <citation type="submission" date="2018-08" db="EMBL/GenBank/DDBJ databases">
        <title>Flavobacterium tibetense sp. nov., isolated from a wetland YonghuCo on Tibetan Plateau.</title>
        <authorList>
            <person name="Phurbu D."/>
            <person name="Lu H."/>
            <person name="Xing P."/>
        </authorList>
    </citation>
    <scope>NUCLEOTIDE SEQUENCE [LARGE SCALE GENOMIC DNA]</scope>
    <source>
        <strain evidence="5 6">DJC</strain>
    </source>
</reference>
<dbReference type="InterPro" id="IPR050093">
    <property type="entry name" value="ABC_SmlMolc_Importer"/>
</dbReference>
<accession>A0A411YZS9</accession>
<evidence type="ECO:0000256" key="1">
    <source>
        <dbReference type="ARBA" id="ARBA00022448"/>
    </source>
</evidence>
<dbReference type="Gene3D" id="3.40.50.300">
    <property type="entry name" value="P-loop containing nucleotide triphosphate hydrolases"/>
    <property type="match status" value="1"/>
</dbReference>
<evidence type="ECO:0000313" key="5">
    <source>
        <dbReference type="EMBL" id="RGP36307.1"/>
    </source>
</evidence>
<keyword evidence="3 5" id="KW-0067">ATP-binding</keyword>
<dbReference type="AlphaFoldDB" id="A0A411YZS9"/>
<dbReference type="InterPro" id="IPR017871">
    <property type="entry name" value="ABC_transporter-like_CS"/>
</dbReference>
<dbReference type="PANTHER" id="PTHR42781">
    <property type="entry name" value="SPERMIDINE/PUTRESCINE IMPORT ATP-BINDING PROTEIN POTA"/>
    <property type="match status" value="1"/>
</dbReference>
<evidence type="ECO:0000259" key="4">
    <source>
        <dbReference type="PROSITE" id="PS50893"/>
    </source>
</evidence>
<sequence length="364" mass="38562">MRGEWNSEQAISAQNLTLSYSGIQILRGIDVALPAGQTLALLGPSGCGKTTLLRLVAGLLAPTTGDISINGQMVAGPGVFVPPEKRQLGMVFQDYALWPHLTVAGNVAFPLEMAGIGRAEREARVTAALDRVGLGAMAARSPAALSGGQQQRVAIARAIVGEPRIVLFDEPLSNLDRELRETMVAELGALIRGLGLTAIYVTHDQSEALTLADQVAVMEAGQIAQLATPEHLVEQPASPKVAEFLRLGAILRLVRDAQGWSCAGRALGPLGGPEVALADVLVTPRALRVTEIGQAALTGEVLAAQFRDTGYTVTVRLDGAAEPGRAIRTVQISSDTRMRTGERIGLQILPERLRWFPARADVPM</sequence>
<comment type="caution">
    <text evidence="5">The sequence shown here is derived from an EMBL/GenBank/DDBJ whole genome shotgun (WGS) entry which is preliminary data.</text>
</comment>
<evidence type="ECO:0000256" key="2">
    <source>
        <dbReference type="ARBA" id="ARBA00022741"/>
    </source>
</evidence>
<dbReference type="FunFam" id="3.40.50.300:FF:000425">
    <property type="entry name" value="Probable ABC transporter, ATP-binding subunit"/>
    <property type="match status" value="1"/>
</dbReference>
<dbReference type="Pfam" id="PF00005">
    <property type="entry name" value="ABC_tran"/>
    <property type="match status" value="1"/>
</dbReference>
<dbReference type="InterPro" id="IPR027417">
    <property type="entry name" value="P-loop_NTPase"/>
</dbReference>
<dbReference type="EMBL" id="QWEY01000009">
    <property type="protein sequence ID" value="RGP36307.1"/>
    <property type="molecule type" value="Genomic_DNA"/>
</dbReference>
<dbReference type="PANTHER" id="PTHR42781:SF4">
    <property type="entry name" value="SPERMIDINE_PUTRESCINE IMPORT ATP-BINDING PROTEIN POTA"/>
    <property type="match status" value="1"/>
</dbReference>
<keyword evidence="2" id="KW-0547">Nucleotide-binding</keyword>
<dbReference type="GO" id="GO:0015697">
    <property type="term" value="P:quaternary ammonium group transport"/>
    <property type="evidence" value="ECO:0007669"/>
    <property type="project" value="UniProtKB-ARBA"/>
</dbReference>
<evidence type="ECO:0000256" key="3">
    <source>
        <dbReference type="ARBA" id="ARBA00022840"/>
    </source>
</evidence>
<proteinExistence type="predicted"/>
<name>A0A411YZS9_9RHOB</name>
<dbReference type="GO" id="GO:0016887">
    <property type="term" value="F:ATP hydrolysis activity"/>
    <property type="evidence" value="ECO:0007669"/>
    <property type="project" value="InterPro"/>
</dbReference>
<dbReference type="Proteomes" id="UP000284547">
    <property type="component" value="Unassembled WGS sequence"/>
</dbReference>
<gene>
    <name evidence="5" type="ORF">D1012_16115</name>
</gene>
<dbReference type="RefSeq" id="WP_118154524.1">
    <property type="nucleotide sequence ID" value="NZ_QWEY01000009.1"/>
</dbReference>
<keyword evidence="1" id="KW-0813">Transport</keyword>
<dbReference type="InterPro" id="IPR003593">
    <property type="entry name" value="AAA+_ATPase"/>
</dbReference>
<dbReference type="SMART" id="SM00382">
    <property type="entry name" value="AAA"/>
    <property type="match status" value="1"/>
</dbReference>
<dbReference type="OrthoDB" id="9802264at2"/>
<dbReference type="PROSITE" id="PS50893">
    <property type="entry name" value="ABC_TRANSPORTER_2"/>
    <property type="match status" value="1"/>
</dbReference>
<dbReference type="PROSITE" id="PS00211">
    <property type="entry name" value="ABC_TRANSPORTER_1"/>
    <property type="match status" value="1"/>
</dbReference>
<dbReference type="SUPFAM" id="SSF52540">
    <property type="entry name" value="P-loop containing nucleoside triphosphate hydrolases"/>
    <property type="match status" value="1"/>
</dbReference>
<feature type="domain" description="ABC transporter" evidence="4">
    <location>
        <begin position="11"/>
        <end position="245"/>
    </location>
</feature>
<dbReference type="InterPro" id="IPR003439">
    <property type="entry name" value="ABC_transporter-like_ATP-bd"/>
</dbReference>
<protein>
    <submittedName>
        <fullName evidence="5">ABC transporter ATP-binding protein</fullName>
    </submittedName>
</protein>